<comment type="similarity">
    <text evidence="4 17 19">Belongs to the MRE11/RAD32 family.</text>
</comment>
<evidence type="ECO:0000256" key="13">
    <source>
        <dbReference type="ARBA" id="ARBA00023211"/>
    </source>
</evidence>
<dbReference type="GO" id="GO:0006303">
    <property type="term" value="P:double-strand break repair via nonhomologous end joining"/>
    <property type="evidence" value="ECO:0007669"/>
    <property type="project" value="TreeGrafter"/>
</dbReference>
<evidence type="ECO:0000256" key="4">
    <source>
        <dbReference type="ARBA" id="ARBA00009028"/>
    </source>
</evidence>
<dbReference type="GO" id="GO:0000014">
    <property type="term" value="F:single-stranded DNA endodeoxyribonuclease activity"/>
    <property type="evidence" value="ECO:0007669"/>
    <property type="project" value="TreeGrafter"/>
</dbReference>
<dbReference type="InterPro" id="IPR003701">
    <property type="entry name" value="Mre11"/>
</dbReference>
<evidence type="ECO:0000256" key="1">
    <source>
        <dbReference type="ARBA" id="ARBA00001936"/>
    </source>
</evidence>
<evidence type="ECO:0000256" key="14">
    <source>
        <dbReference type="ARBA" id="ARBA00023242"/>
    </source>
</evidence>
<organism evidence="22 23">
    <name type="scientific">Calycina marina</name>
    <dbReference type="NCBI Taxonomy" id="1763456"/>
    <lineage>
        <taxon>Eukaryota</taxon>
        <taxon>Fungi</taxon>
        <taxon>Dikarya</taxon>
        <taxon>Ascomycota</taxon>
        <taxon>Pezizomycotina</taxon>
        <taxon>Leotiomycetes</taxon>
        <taxon>Helotiales</taxon>
        <taxon>Pezizellaceae</taxon>
        <taxon>Calycina</taxon>
    </lineage>
</organism>
<dbReference type="Pfam" id="PF04152">
    <property type="entry name" value="Mre11_DNA_bind"/>
    <property type="match status" value="1"/>
</dbReference>
<comment type="cofactor">
    <cofactor evidence="1 17">
        <name>Mn(2+)</name>
        <dbReference type="ChEBI" id="CHEBI:29035"/>
    </cofactor>
</comment>
<evidence type="ECO:0000313" key="22">
    <source>
        <dbReference type="EMBL" id="KAG9240795.1"/>
    </source>
</evidence>
<dbReference type="EMBL" id="MU254342">
    <property type="protein sequence ID" value="KAG9240795.1"/>
    <property type="molecule type" value="Genomic_DNA"/>
</dbReference>
<keyword evidence="13 17" id="KW-0464">Manganese</keyword>
<feature type="region of interest" description="Disordered" evidence="20">
    <location>
        <begin position="410"/>
        <end position="429"/>
    </location>
</feature>
<gene>
    <name evidence="22" type="ORF">BJ878DRAFT_268590</name>
</gene>
<feature type="compositionally biased region" description="Polar residues" evidence="20">
    <location>
        <begin position="654"/>
        <end position="671"/>
    </location>
</feature>
<evidence type="ECO:0000256" key="6">
    <source>
        <dbReference type="ARBA" id="ARBA00022722"/>
    </source>
</evidence>
<dbReference type="GO" id="GO:0030145">
    <property type="term" value="F:manganese ion binding"/>
    <property type="evidence" value="ECO:0007669"/>
    <property type="project" value="UniProtKB-UniRule"/>
</dbReference>
<feature type="compositionally biased region" description="Acidic residues" evidence="20">
    <location>
        <begin position="560"/>
        <end position="569"/>
    </location>
</feature>
<evidence type="ECO:0000256" key="3">
    <source>
        <dbReference type="ARBA" id="ARBA00004286"/>
    </source>
</evidence>
<evidence type="ECO:0000256" key="10">
    <source>
        <dbReference type="ARBA" id="ARBA00022801"/>
    </source>
</evidence>
<feature type="compositionally biased region" description="Basic residues" evidence="20">
    <location>
        <begin position="573"/>
        <end position="594"/>
    </location>
</feature>
<keyword evidence="12 17" id="KW-0234">DNA repair</keyword>
<evidence type="ECO:0000256" key="19">
    <source>
        <dbReference type="RuleBase" id="RU003447"/>
    </source>
</evidence>
<dbReference type="SMART" id="SM01347">
    <property type="entry name" value="Mre11_DNA_bind"/>
    <property type="match status" value="1"/>
</dbReference>
<dbReference type="Gene3D" id="3.30.110.110">
    <property type="entry name" value="Mre11, capping domain"/>
    <property type="match status" value="1"/>
</dbReference>
<dbReference type="Pfam" id="PF00149">
    <property type="entry name" value="Metallophos"/>
    <property type="match status" value="1"/>
</dbReference>
<comment type="caution">
    <text evidence="22">The sequence shown here is derived from an EMBL/GenBank/DDBJ whole genome shotgun (WGS) entry which is preliminary data.</text>
</comment>
<evidence type="ECO:0000256" key="15">
    <source>
        <dbReference type="ARBA" id="ARBA00023254"/>
    </source>
</evidence>
<dbReference type="InterPro" id="IPR007281">
    <property type="entry name" value="Mre11_DNA-bd"/>
</dbReference>
<proteinExistence type="inferred from homology"/>
<evidence type="ECO:0000256" key="5">
    <source>
        <dbReference type="ARBA" id="ARBA00022454"/>
    </source>
</evidence>
<dbReference type="OrthoDB" id="30417at2759"/>
<dbReference type="PANTHER" id="PTHR10139:SF1">
    <property type="entry name" value="DOUBLE-STRAND BREAK REPAIR PROTEIN MRE11"/>
    <property type="match status" value="1"/>
</dbReference>
<dbReference type="GO" id="GO:0007095">
    <property type="term" value="P:mitotic G2 DNA damage checkpoint signaling"/>
    <property type="evidence" value="ECO:0007669"/>
    <property type="project" value="TreeGrafter"/>
</dbReference>
<dbReference type="GO" id="GO:0008296">
    <property type="term" value="F:3'-5'-DNA exonuclease activity"/>
    <property type="evidence" value="ECO:0007669"/>
    <property type="project" value="InterPro"/>
</dbReference>
<keyword evidence="9 17" id="KW-0227">DNA damage</keyword>
<dbReference type="InterPro" id="IPR038487">
    <property type="entry name" value="Mre11_capping_dom"/>
</dbReference>
<evidence type="ECO:0000256" key="12">
    <source>
        <dbReference type="ARBA" id="ARBA00023204"/>
    </source>
</evidence>
<evidence type="ECO:0000256" key="2">
    <source>
        <dbReference type="ARBA" id="ARBA00004123"/>
    </source>
</evidence>
<dbReference type="CDD" id="cd00840">
    <property type="entry name" value="MPP_Mre11_N"/>
    <property type="match status" value="1"/>
</dbReference>
<dbReference type="FunFam" id="3.60.21.10:FF:000011">
    <property type="entry name" value="Double-strand break repair protein"/>
    <property type="match status" value="1"/>
</dbReference>
<evidence type="ECO:0000256" key="8">
    <source>
        <dbReference type="ARBA" id="ARBA00022759"/>
    </source>
</evidence>
<feature type="compositionally biased region" description="Acidic residues" evidence="20">
    <location>
        <begin position="676"/>
        <end position="686"/>
    </location>
</feature>
<dbReference type="InterPro" id="IPR004843">
    <property type="entry name" value="Calcineurin-like_PHP"/>
</dbReference>
<evidence type="ECO:0000259" key="21">
    <source>
        <dbReference type="SMART" id="SM01347"/>
    </source>
</evidence>
<keyword evidence="8 17" id="KW-0255">Endonuclease</keyword>
<evidence type="ECO:0000313" key="23">
    <source>
        <dbReference type="Proteomes" id="UP000887226"/>
    </source>
</evidence>
<evidence type="ECO:0000256" key="17">
    <source>
        <dbReference type="PIRNR" id="PIRNR000882"/>
    </source>
</evidence>
<evidence type="ECO:0000256" key="16">
    <source>
        <dbReference type="ARBA" id="ARBA00064981"/>
    </source>
</evidence>
<keyword evidence="11 17" id="KW-0269">Exonuclease</keyword>
<feature type="region of interest" description="Disordered" evidence="20">
    <location>
        <begin position="518"/>
        <end position="543"/>
    </location>
</feature>
<feature type="compositionally biased region" description="Low complexity" evidence="20">
    <location>
        <begin position="595"/>
        <end position="608"/>
    </location>
</feature>
<sequence>MALSSDPDTIKILIATDSHVGYEERDPVRKDDSWRSFDEILKLAKSEDVDMVLLAGDLFHDNQPSRKAMFQVMKSLRTNCLGERPCELEMLSDPSEVLNGDHVNYEDPDINVSIPVFSIHGNHDDPTGEGNYCALDLLQVSGLLNYIGRMAESDNINVKPVLLQKGQTKLALYGMSNVRDERLYRTFRDGKVKFFTPGVQQDDWYNIMAVHQNHHGHTETGYLPENFLPDFMDLIVWGHEHECLIEPRFNDEMQFHVMQPGSSVATSLCAGEAVAKHVAIAYITGKTLRTENVRIKSVRPFIMRDIVLADDERFLELAHKSDNRLDITALLVEIVEKIIEEAIQEWTEIQEPDDMPDETPLPLVRLRVNMTAPEDGGKFDVENPQRFSSRFVGKVANIKDVVLFQQKKRMSRTKKNDPDLPEGGTLTHDDTNSALKVDKLLQEYCNGQSLQILAPTAFGDAVNQFVKANDTNAMEVFVDDTLATRVEEMLRLDEDEDEDDLHPVMHQLAKKQEELLKAGALKAPKKKKRKGLKPRPDIWDSDIDGLWDLAPEAYSGNDAEQQDDGEDEDGQPKKKAPAKKATTKRAPAKPKAPAKAKTPATAVPPQKKAPTRGYEKAAIPIQNSDDDDDDDDIMIDSALQVKTKSLPKRGATKGRQSQLNFSQEPKTTQAAKFQLSDDEISDEDAFEPIAKATTRKR</sequence>
<dbReference type="GO" id="GO:0042138">
    <property type="term" value="P:meiotic DNA double-strand break formation"/>
    <property type="evidence" value="ECO:0007669"/>
    <property type="project" value="TreeGrafter"/>
</dbReference>
<dbReference type="GO" id="GO:0097552">
    <property type="term" value="P:mitochondrial double-strand break repair via homologous recombination"/>
    <property type="evidence" value="ECO:0007669"/>
    <property type="project" value="TreeGrafter"/>
</dbReference>
<dbReference type="Proteomes" id="UP000887226">
    <property type="component" value="Unassembled WGS sequence"/>
</dbReference>
<keyword evidence="5" id="KW-0158">Chromosome</keyword>
<feature type="domain" description="Mre11 DNA-binding" evidence="21">
    <location>
        <begin position="288"/>
        <end position="465"/>
    </location>
</feature>
<feature type="compositionally biased region" description="Basic residues" evidence="20">
    <location>
        <begin position="523"/>
        <end position="533"/>
    </location>
</feature>
<dbReference type="AlphaFoldDB" id="A0A9P8CBP5"/>
<evidence type="ECO:0000256" key="18">
    <source>
        <dbReference type="PIRSR" id="PIRSR000882-1"/>
    </source>
</evidence>
<dbReference type="GO" id="GO:0031573">
    <property type="term" value="P:mitotic intra-S DNA damage checkpoint signaling"/>
    <property type="evidence" value="ECO:0007669"/>
    <property type="project" value="TreeGrafter"/>
</dbReference>
<feature type="compositionally biased region" description="Acidic residues" evidence="20">
    <location>
        <begin position="624"/>
        <end position="633"/>
    </location>
</feature>
<keyword evidence="6 17" id="KW-0540">Nuclease</keyword>
<keyword evidence="7" id="KW-0479">Metal-binding</keyword>
<feature type="region of interest" description="Disordered" evidence="20">
    <location>
        <begin position="555"/>
        <end position="633"/>
    </location>
</feature>
<evidence type="ECO:0000256" key="20">
    <source>
        <dbReference type="SAM" id="MobiDB-lite"/>
    </source>
</evidence>
<keyword evidence="23" id="KW-1185">Reference proteome</keyword>
<dbReference type="NCBIfam" id="TIGR00583">
    <property type="entry name" value="mre11"/>
    <property type="match status" value="1"/>
</dbReference>
<keyword evidence="14 17" id="KW-0539">Nucleus</keyword>
<reference evidence="22" key="1">
    <citation type="journal article" date="2021" name="IMA Fungus">
        <title>Genomic characterization of three marine fungi, including Emericellopsis atlantica sp. nov. with signatures of a generalist lifestyle and marine biomass degradation.</title>
        <authorList>
            <person name="Hagestad O.C."/>
            <person name="Hou L."/>
            <person name="Andersen J.H."/>
            <person name="Hansen E.H."/>
            <person name="Altermark B."/>
            <person name="Li C."/>
            <person name="Kuhnert E."/>
            <person name="Cox R.J."/>
            <person name="Crous P.W."/>
            <person name="Spatafora J.W."/>
            <person name="Lail K."/>
            <person name="Amirebrahimi M."/>
            <person name="Lipzen A."/>
            <person name="Pangilinan J."/>
            <person name="Andreopoulos W."/>
            <person name="Hayes R.D."/>
            <person name="Ng V."/>
            <person name="Grigoriev I.V."/>
            <person name="Jackson S.A."/>
            <person name="Sutton T.D.S."/>
            <person name="Dobson A.D.W."/>
            <person name="Rama T."/>
        </authorList>
    </citation>
    <scope>NUCLEOTIDE SEQUENCE</scope>
    <source>
        <strain evidence="22">TRa3180A</strain>
    </source>
</reference>
<keyword evidence="15 17" id="KW-0469">Meiosis</keyword>
<comment type="subunit">
    <text evidence="16">Component of the MRN complex composed of two heterodimers RAD50 and MRE11 associated with a single NBS1.</text>
</comment>
<dbReference type="InterPro" id="IPR029052">
    <property type="entry name" value="Metallo-depent_PP-like"/>
</dbReference>
<evidence type="ECO:0000256" key="9">
    <source>
        <dbReference type="ARBA" id="ARBA00022763"/>
    </source>
</evidence>
<dbReference type="InterPro" id="IPR041796">
    <property type="entry name" value="Mre11_N"/>
</dbReference>
<dbReference type="SUPFAM" id="SSF56300">
    <property type="entry name" value="Metallo-dependent phosphatases"/>
    <property type="match status" value="1"/>
</dbReference>
<feature type="region of interest" description="Disordered" evidence="20">
    <location>
        <begin position="646"/>
        <end position="697"/>
    </location>
</feature>
<dbReference type="GO" id="GO:0000724">
    <property type="term" value="P:double-strand break repair via homologous recombination"/>
    <property type="evidence" value="ECO:0007669"/>
    <property type="project" value="TreeGrafter"/>
</dbReference>
<evidence type="ECO:0000256" key="11">
    <source>
        <dbReference type="ARBA" id="ARBA00022839"/>
    </source>
</evidence>
<dbReference type="GO" id="GO:0000723">
    <property type="term" value="P:telomere maintenance"/>
    <property type="evidence" value="ECO:0007669"/>
    <property type="project" value="TreeGrafter"/>
</dbReference>
<evidence type="ECO:0000256" key="7">
    <source>
        <dbReference type="ARBA" id="ARBA00022723"/>
    </source>
</evidence>
<keyword evidence="10 17" id="KW-0378">Hydrolase</keyword>
<protein>
    <recommendedName>
        <fullName evidence="17">Double-strand break repair protein</fullName>
    </recommendedName>
</protein>
<comment type="function">
    <text evidence="17">Core component of the MRN complex, which plays a central role in double-strand break (DSB) repair, DNA recombination, maintenance of telomere integrity and meiosis. The MRN complex is involved in the repair of DNA double-strand breaks (DSBs) via homologous recombination (HR), an error-free mechanism which primarily occurs during S and G2 phases. The complex (1) mediates the end resection of damaged DNA, which generates proper single-stranded DNA, a key initial steps in HR, and is (2) required for the recruitment of other repair factors and efficient activation of ATM and ATR upon DNA damage. Within the MRN complex, MRE11 possesses both single-strand endonuclease activity and double-strand-specific 3'-5' exonuclease activity. MRE11 first endonucleolytically cleaves the 5' strand at DNA DSB ends to prevent non-homologous end joining (NHEJ) and licence HR. It then generates a single-stranded DNA gap via 3' to 5' exonucleolytic degradation, which is required for single-strand invasion and recombination.</text>
</comment>
<dbReference type="PIRSF" id="PIRSF000882">
    <property type="entry name" value="DSB_repair_MRE11"/>
    <property type="match status" value="1"/>
</dbReference>
<dbReference type="PANTHER" id="PTHR10139">
    <property type="entry name" value="DOUBLE-STRAND BREAK REPAIR PROTEIN MRE11"/>
    <property type="match status" value="1"/>
</dbReference>
<accession>A0A9P8CBP5</accession>
<dbReference type="GO" id="GO:0035861">
    <property type="term" value="C:site of double-strand break"/>
    <property type="evidence" value="ECO:0007669"/>
    <property type="project" value="TreeGrafter"/>
</dbReference>
<dbReference type="GO" id="GO:0030870">
    <property type="term" value="C:Mre11 complex"/>
    <property type="evidence" value="ECO:0007669"/>
    <property type="project" value="UniProtKB-UniRule"/>
</dbReference>
<name>A0A9P8CBP5_9HELO</name>
<comment type="subcellular location">
    <subcellularLocation>
        <location evidence="3">Chromosome</location>
    </subcellularLocation>
    <subcellularLocation>
        <location evidence="2 17">Nucleus</location>
    </subcellularLocation>
</comment>
<feature type="active site" description="Proton donor" evidence="18">
    <location>
        <position position="123"/>
    </location>
</feature>
<dbReference type="Gene3D" id="3.60.21.10">
    <property type="match status" value="1"/>
</dbReference>